<protein>
    <submittedName>
        <fullName evidence="6">Phytoene/squalene synthase family protein</fullName>
    </submittedName>
</protein>
<evidence type="ECO:0000256" key="3">
    <source>
        <dbReference type="ARBA" id="ARBA00022679"/>
    </source>
</evidence>
<keyword evidence="4" id="KW-0125">Carotenoid biosynthesis</keyword>
<keyword evidence="3" id="KW-0808">Transferase</keyword>
<gene>
    <name evidence="6" type="ORF">E0L93_13035</name>
</gene>
<dbReference type="InterPro" id="IPR044843">
    <property type="entry name" value="Trans_IPPS_bact-type"/>
</dbReference>
<dbReference type="SUPFAM" id="SSF48576">
    <property type="entry name" value="Terpenoid synthases"/>
    <property type="match status" value="1"/>
</dbReference>
<dbReference type="Pfam" id="PF00494">
    <property type="entry name" value="SQS_PSY"/>
    <property type="match status" value="1"/>
</dbReference>
<dbReference type="GO" id="GO:0004311">
    <property type="term" value="F:geranylgeranyl diphosphate synthase activity"/>
    <property type="evidence" value="ECO:0007669"/>
    <property type="project" value="InterPro"/>
</dbReference>
<dbReference type="SFLD" id="SFLDG01018">
    <property type="entry name" value="Squalene/Phytoene_Synthase_Lik"/>
    <property type="match status" value="1"/>
</dbReference>
<proteinExistence type="inferred from homology"/>
<sequence>MRLKECYEHCRRIHQRHGKTYYFSTLLFPPEVRPQVYALYAFMRVADEIVDGPEDHPPERQLRALQSFEEETLAAIRGEATENPVLRAFADTALRNEIPAGHIRSFMASMKMDTRISRYETYEDLEEYMYGSAAVVGLMMCRVMGVKSEAALPHAEALGVAMQLTNFLRDIREDWERGRVYLPLEDMKRFGYTEEDLAQERINEPFANLMDFEIERARRLYAFADRGLDHIPRGRRYPIAVARHLYAAILDHIERLNYDVFNHRAGTSIFEKLGVAAVCAARSPNEILTRRTGCIGRPGVV</sequence>
<dbReference type="UniPathway" id="UPA00799"/>
<dbReference type="CDD" id="cd00683">
    <property type="entry name" value="Trans_IPPS_HH"/>
    <property type="match status" value="1"/>
</dbReference>
<evidence type="ECO:0000256" key="1">
    <source>
        <dbReference type="ARBA" id="ARBA00004684"/>
    </source>
</evidence>
<dbReference type="PROSITE" id="PS01045">
    <property type="entry name" value="SQUALEN_PHYTOEN_SYN_2"/>
    <property type="match status" value="1"/>
</dbReference>
<dbReference type="Gene3D" id="1.10.600.10">
    <property type="entry name" value="Farnesyl Diphosphate Synthase"/>
    <property type="match status" value="1"/>
</dbReference>
<dbReference type="InterPro" id="IPR019845">
    <property type="entry name" value="Squalene/phytoene_synthase_CS"/>
</dbReference>
<dbReference type="SFLD" id="SFLDG01212">
    <property type="entry name" value="Phytoene_synthase_like"/>
    <property type="match status" value="1"/>
</dbReference>
<dbReference type="InterPro" id="IPR033904">
    <property type="entry name" value="Trans_IPPS_HH"/>
</dbReference>
<dbReference type="SFLD" id="SFLDS00005">
    <property type="entry name" value="Isoprenoid_Synthase_Type_I"/>
    <property type="match status" value="1"/>
</dbReference>
<organism evidence="6 7">
    <name type="scientific">Rubrobacter taiwanensis</name>
    <dbReference type="NCBI Taxonomy" id="185139"/>
    <lineage>
        <taxon>Bacteria</taxon>
        <taxon>Bacillati</taxon>
        <taxon>Actinomycetota</taxon>
        <taxon>Rubrobacteria</taxon>
        <taxon>Rubrobacterales</taxon>
        <taxon>Rubrobacteraceae</taxon>
        <taxon>Rubrobacter</taxon>
    </lineage>
</organism>
<dbReference type="InterPro" id="IPR008949">
    <property type="entry name" value="Isoprenoid_synthase_dom_sf"/>
</dbReference>
<accession>A0A4R1BDV2</accession>
<evidence type="ECO:0000256" key="2">
    <source>
        <dbReference type="ARBA" id="ARBA00006251"/>
    </source>
</evidence>
<dbReference type="InterPro" id="IPR002060">
    <property type="entry name" value="Squ/phyt_synthse"/>
</dbReference>
<dbReference type="FunFam" id="1.10.600.10:FF:000020">
    <property type="entry name" value="Phytoene synthase"/>
    <property type="match status" value="1"/>
</dbReference>
<dbReference type="PANTHER" id="PTHR31480">
    <property type="entry name" value="BIFUNCTIONAL LYCOPENE CYCLASE/PHYTOENE SYNTHASE"/>
    <property type="match status" value="1"/>
</dbReference>
<evidence type="ECO:0000256" key="5">
    <source>
        <dbReference type="ARBA" id="ARBA00053028"/>
    </source>
</evidence>
<keyword evidence="7" id="KW-1185">Reference proteome</keyword>
<dbReference type="Proteomes" id="UP000295244">
    <property type="component" value="Unassembled WGS sequence"/>
</dbReference>
<evidence type="ECO:0000256" key="4">
    <source>
        <dbReference type="ARBA" id="ARBA00022746"/>
    </source>
</evidence>
<comment type="caution">
    <text evidence="6">The sequence shown here is derived from an EMBL/GenBank/DDBJ whole genome shotgun (WGS) entry which is preliminary data.</text>
</comment>
<dbReference type="EMBL" id="SKBU01000026">
    <property type="protein sequence ID" value="TCJ15305.1"/>
    <property type="molecule type" value="Genomic_DNA"/>
</dbReference>
<dbReference type="PROSITE" id="PS01044">
    <property type="entry name" value="SQUALEN_PHYTOEN_SYN_1"/>
    <property type="match status" value="1"/>
</dbReference>
<dbReference type="GO" id="GO:0051996">
    <property type="term" value="F:squalene synthase [NAD(P)H] activity"/>
    <property type="evidence" value="ECO:0007669"/>
    <property type="project" value="InterPro"/>
</dbReference>
<comment type="pathway">
    <text evidence="1">Carotenoid biosynthesis; phytoene biosynthesis.</text>
</comment>
<comment type="similarity">
    <text evidence="2">Belongs to the phytoene/squalene synthase family.</text>
</comment>
<evidence type="ECO:0000313" key="7">
    <source>
        <dbReference type="Proteomes" id="UP000295244"/>
    </source>
</evidence>
<dbReference type="RefSeq" id="WP_132692516.1">
    <property type="nucleotide sequence ID" value="NZ_SKBU01000026.1"/>
</dbReference>
<name>A0A4R1BDV2_9ACTN</name>
<dbReference type="GO" id="GO:0016117">
    <property type="term" value="P:carotenoid biosynthetic process"/>
    <property type="evidence" value="ECO:0007669"/>
    <property type="project" value="UniProtKB-KW"/>
</dbReference>
<dbReference type="OrthoDB" id="9807580at2"/>
<evidence type="ECO:0000313" key="6">
    <source>
        <dbReference type="EMBL" id="TCJ15305.1"/>
    </source>
</evidence>
<reference evidence="6 7" key="1">
    <citation type="submission" date="2019-03" db="EMBL/GenBank/DDBJ databases">
        <title>Whole genome sequence of a novel Rubrobacter taiwanensis strain, isolated from Yellowstone National Park.</title>
        <authorList>
            <person name="Freed S."/>
            <person name="Ramaley R.F."/>
            <person name="Kyndt J.A."/>
        </authorList>
    </citation>
    <scope>NUCLEOTIDE SEQUENCE [LARGE SCALE GENOMIC DNA]</scope>
    <source>
        <strain evidence="6 7">Yellowstone</strain>
    </source>
</reference>
<comment type="cofactor">
    <cofactor evidence="5">
        <name>ATP</name>
        <dbReference type="ChEBI" id="CHEBI:30616"/>
    </cofactor>
</comment>
<dbReference type="AlphaFoldDB" id="A0A4R1BDV2"/>